<accession>A0A8J2L9C4</accession>
<organism evidence="1 2">
    <name type="scientific">Allacma fusca</name>
    <dbReference type="NCBI Taxonomy" id="39272"/>
    <lineage>
        <taxon>Eukaryota</taxon>
        <taxon>Metazoa</taxon>
        <taxon>Ecdysozoa</taxon>
        <taxon>Arthropoda</taxon>
        <taxon>Hexapoda</taxon>
        <taxon>Collembola</taxon>
        <taxon>Symphypleona</taxon>
        <taxon>Sminthuridae</taxon>
        <taxon>Allacma</taxon>
    </lineage>
</organism>
<keyword evidence="2" id="KW-1185">Reference proteome</keyword>
<protein>
    <submittedName>
        <fullName evidence="1">Uncharacterized protein</fullName>
    </submittedName>
</protein>
<dbReference type="AlphaFoldDB" id="A0A8J2L9C4"/>
<proteinExistence type="predicted"/>
<dbReference type="EMBL" id="CAJVCH010417418">
    <property type="protein sequence ID" value="CAG7818299.1"/>
    <property type="molecule type" value="Genomic_DNA"/>
</dbReference>
<reference evidence="1" key="1">
    <citation type="submission" date="2021-06" db="EMBL/GenBank/DDBJ databases">
        <authorList>
            <person name="Hodson N. C."/>
            <person name="Mongue J. A."/>
            <person name="Jaron S. K."/>
        </authorList>
    </citation>
    <scope>NUCLEOTIDE SEQUENCE</scope>
</reference>
<comment type="caution">
    <text evidence="1">The sequence shown here is derived from an EMBL/GenBank/DDBJ whole genome shotgun (WGS) entry which is preliminary data.</text>
</comment>
<sequence length="80" mass="9164">MLATPAFLEISHACGFVERIQDKHETQEHELACGPEHPSEIRSVFTAFIYLFLIAQIGQRRINRFQIKNLSRDHDGGKEA</sequence>
<gene>
    <name evidence="1" type="ORF">AFUS01_LOCUS28812</name>
</gene>
<evidence type="ECO:0000313" key="2">
    <source>
        <dbReference type="Proteomes" id="UP000708208"/>
    </source>
</evidence>
<name>A0A8J2L9C4_9HEXA</name>
<dbReference type="Proteomes" id="UP000708208">
    <property type="component" value="Unassembled WGS sequence"/>
</dbReference>
<evidence type="ECO:0000313" key="1">
    <source>
        <dbReference type="EMBL" id="CAG7818299.1"/>
    </source>
</evidence>